<evidence type="ECO:0000259" key="11">
    <source>
        <dbReference type="PROSITE" id="PS51846"/>
    </source>
</evidence>
<evidence type="ECO:0000256" key="3">
    <source>
        <dbReference type="ARBA" id="ARBA00022737"/>
    </source>
</evidence>
<keyword evidence="2 8" id="KW-0812">Transmembrane</keyword>
<evidence type="ECO:0000256" key="9">
    <source>
        <dbReference type="SAM" id="Phobius"/>
    </source>
</evidence>
<dbReference type="Pfam" id="PF01595">
    <property type="entry name" value="CNNM"/>
    <property type="match status" value="1"/>
</dbReference>
<dbReference type="PANTHER" id="PTHR22777">
    <property type="entry name" value="HEMOLYSIN-RELATED"/>
    <property type="match status" value="1"/>
</dbReference>
<dbReference type="InterPro" id="IPR005170">
    <property type="entry name" value="Transptr-assoc_dom"/>
</dbReference>
<dbReference type="InterPro" id="IPR016169">
    <property type="entry name" value="FAD-bd_PCMH_sub2"/>
</dbReference>
<gene>
    <name evidence="12" type="ORF">FYJ85_15530</name>
</gene>
<evidence type="ECO:0000313" key="12">
    <source>
        <dbReference type="EMBL" id="MST98452.1"/>
    </source>
</evidence>
<dbReference type="InterPro" id="IPR000644">
    <property type="entry name" value="CBS_dom"/>
</dbReference>
<proteinExistence type="predicted"/>
<dbReference type="PROSITE" id="PS51846">
    <property type="entry name" value="CNNM"/>
    <property type="match status" value="1"/>
</dbReference>
<reference evidence="12 13" key="1">
    <citation type="submission" date="2019-08" db="EMBL/GenBank/DDBJ databases">
        <title>In-depth cultivation of the pig gut microbiome towards novel bacterial diversity and tailored functional studies.</title>
        <authorList>
            <person name="Wylensek D."/>
            <person name="Hitch T.C.A."/>
            <person name="Clavel T."/>
        </authorList>
    </citation>
    <scope>NUCLEOTIDE SEQUENCE [LARGE SCALE GENOMIC DNA]</scope>
    <source>
        <strain evidence="12 13">BBE-744-WT-12</strain>
    </source>
</reference>
<evidence type="ECO:0000256" key="8">
    <source>
        <dbReference type="PROSITE-ProRule" id="PRU01193"/>
    </source>
</evidence>
<evidence type="ECO:0000259" key="10">
    <source>
        <dbReference type="PROSITE" id="PS51371"/>
    </source>
</evidence>
<dbReference type="AlphaFoldDB" id="A0A844G6D1"/>
<dbReference type="PROSITE" id="PS51371">
    <property type="entry name" value="CBS"/>
    <property type="match status" value="2"/>
</dbReference>
<dbReference type="Proteomes" id="UP000435649">
    <property type="component" value="Unassembled WGS sequence"/>
</dbReference>
<dbReference type="InterPro" id="IPR044751">
    <property type="entry name" value="Ion_transp-like_CBS"/>
</dbReference>
<accession>A0A844G6D1</accession>
<dbReference type="SMART" id="SM01091">
    <property type="entry name" value="CorC_HlyC"/>
    <property type="match status" value="1"/>
</dbReference>
<dbReference type="FunFam" id="3.10.580.10:FF:000002">
    <property type="entry name" value="Magnesium/cobalt efflux protein CorC"/>
    <property type="match status" value="1"/>
</dbReference>
<keyword evidence="5 7" id="KW-0129">CBS domain</keyword>
<evidence type="ECO:0000313" key="13">
    <source>
        <dbReference type="Proteomes" id="UP000435649"/>
    </source>
</evidence>
<evidence type="ECO:0000256" key="2">
    <source>
        <dbReference type="ARBA" id="ARBA00022692"/>
    </source>
</evidence>
<dbReference type="CDD" id="cd04590">
    <property type="entry name" value="CBS_pair_CorC_HlyC_assoc"/>
    <property type="match status" value="1"/>
</dbReference>
<dbReference type="SUPFAM" id="SSF54631">
    <property type="entry name" value="CBS-domain pair"/>
    <property type="match status" value="1"/>
</dbReference>
<dbReference type="GO" id="GO:0005886">
    <property type="term" value="C:plasma membrane"/>
    <property type="evidence" value="ECO:0007669"/>
    <property type="project" value="TreeGrafter"/>
</dbReference>
<keyword evidence="6 8" id="KW-0472">Membrane</keyword>
<dbReference type="InterPro" id="IPR002550">
    <property type="entry name" value="CNNM"/>
</dbReference>
<evidence type="ECO:0000256" key="5">
    <source>
        <dbReference type="ARBA" id="ARBA00023122"/>
    </source>
</evidence>
<evidence type="ECO:0000256" key="4">
    <source>
        <dbReference type="ARBA" id="ARBA00022989"/>
    </source>
</evidence>
<name>A0A844G6D1_9BACT</name>
<comment type="subcellular location">
    <subcellularLocation>
        <location evidence="1">Membrane</location>
        <topology evidence="1">Multi-pass membrane protein</topology>
    </subcellularLocation>
</comment>
<feature type="domain" description="CBS" evidence="10">
    <location>
        <begin position="288"/>
        <end position="348"/>
    </location>
</feature>
<feature type="transmembrane region" description="Helical" evidence="9">
    <location>
        <begin position="61"/>
        <end position="83"/>
    </location>
</feature>
<evidence type="ECO:0000256" key="7">
    <source>
        <dbReference type="PROSITE-ProRule" id="PRU00703"/>
    </source>
</evidence>
<dbReference type="Gene3D" id="3.10.580.10">
    <property type="entry name" value="CBS-domain"/>
    <property type="match status" value="1"/>
</dbReference>
<sequence>MEDGSLLFLQLLFLFFLILLNAFFASSEVALISLKPAVIRRLGQEGGARGRRLVRLTENSGRFLATVQVGVTFAGFMASAFAAESFSDPVTDLLCDSGVTFLPRGTLDGIIVVLITLILSYLSLVFGELVPKQLGLRYAEQVALYAAGPIDFTAKVTAPFVRLLNASVNGVLRMFGLSPGASQEVTEEEIRMMVDIGEENGAIESDEKRMIENVFEFNNTTAAEVMTHRTELVALEIDTPPDEVERVLLSCGFSRVPVYRNDIDDIVGMLHFREYLSAKLKGEAAPDIRKLLKPVYFAPGTMRANILFRNMQSRKFGMAVILDEFGGTSGIVSVEDLLEEIVGSLYDEYDEPEVEIEEVAENEWRIGGSMRLDEIARKLDILLPEEEYDTIGGLVFGELNAIPTVGAVVELPEAGVTIRVVSVDERRVEQVLLTRQPRTAEEEAEEE</sequence>
<feature type="transmembrane region" description="Helical" evidence="9">
    <location>
        <begin position="110"/>
        <end position="130"/>
    </location>
</feature>
<feature type="domain" description="CNNM transmembrane" evidence="11">
    <location>
        <begin position="3"/>
        <end position="207"/>
    </location>
</feature>
<comment type="caution">
    <text evidence="12">The sequence shown here is derived from an EMBL/GenBank/DDBJ whole genome shotgun (WGS) entry which is preliminary data.</text>
</comment>
<keyword evidence="3" id="KW-0677">Repeat</keyword>
<dbReference type="SUPFAM" id="SSF56176">
    <property type="entry name" value="FAD-binding/transporter-associated domain-like"/>
    <property type="match status" value="1"/>
</dbReference>
<keyword evidence="13" id="KW-1185">Reference proteome</keyword>
<dbReference type="GO" id="GO:0050660">
    <property type="term" value="F:flavin adenine dinucleotide binding"/>
    <property type="evidence" value="ECO:0007669"/>
    <property type="project" value="InterPro"/>
</dbReference>
<evidence type="ECO:0000256" key="1">
    <source>
        <dbReference type="ARBA" id="ARBA00004141"/>
    </source>
</evidence>
<dbReference type="Pfam" id="PF03471">
    <property type="entry name" value="CorC_HlyC"/>
    <property type="match status" value="1"/>
</dbReference>
<dbReference type="InterPro" id="IPR046342">
    <property type="entry name" value="CBS_dom_sf"/>
</dbReference>
<keyword evidence="4 8" id="KW-1133">Transmembrane helix</keyword>
<dbReference type="InterPro" id="IPR036318">
    <property type="entry name" value="FAD-bd_PCMH-like_sf"/>
</dbReference>
<dbReference type="RefSeq" id="WP_158703620.1">
    <property type="nucleotide sequence ID" value="NZ_CALXOB010000052.1"/>
</dbReference>
<dbReference type="Gene3D" id="3.30.465.10">
    <property type="match status" value="1"/>
</dbReference>
<evidence type="ECO:0000256" key="6">
    <source>
        <dbReference type="ARBA" id="ARBA00023136"/>
    </source>
</evidence>
<organism evidence="12 13">
    <name type="scientific">Victivallis lenta</name>
    <dbReference type="NCBI Taxonomy" id="2606640"/>
    <lineage>
        <taxon>Bacteria</taxon>
        <taxon>Pseudomonadati</taxon>
        <taxon>Lentisphaerota</taxon>
        <taxon>Lentisphaeria</taxon>
        <taxon>Victivallales</taxon>
        <taxon>Victivallaceae</taxon>
        <taxon>Victivallis</taxon>
    </lineage>
</organism>
<feature type="transmembrane region" description="Helical" evidence="9">
    <location>
        <begin position="6"/>
        <end position="32"/>
    </location>
</feature>
<feature type="domain" description="CBS" evidence="10">
    <location>
        <begin position="226"/>
        <end position="285"/>
    </location>
</feature>
<dbReference type="Pfam" id="PF00571">
    <property type="entry name" value="CBS"/>
    <property type="match status" value="2"/>
</dbReference>
<dbReference type="PANTHER" id="PTHR22777:SF17">
    <property type="entry name" value="UPF0053 PROTEIN SLL0260"/>
    <property type="match status" value="1"/>
</dbReference>
<dbReference type="EMBL" id="VUNS01000019">
    <property type="protein sequence ID" value="MST98452.1"/>
    <property type="molecule type" value="Genomic_DNA"/>
</dbReference>
<protein>
    <submittedName>
        <fullName evidence="12">HlyC/CorC family transporter</fullName>
    </submittedName>
</protein>